<dbReference type="RefSeq" id="XP_009804250.1">
    <property type="nucleotide sequence ID" value="XM_009805948.1"/>
</dbReference>
<dbReference type="InterPro" id="IPR040256">
    <property type="entry name" value="At4g02000-like"/>
</dbReference>
<organism evidence="3 4">
    <name type="scientific">Nicotiana sylvestris</name>
    <name type="common">Wood tobacco</name>
    <name type="synonym">South American tobacco</name>
    <dbReference type="NCBI Taxonomy" id="4096"/>
    <lineage>
        <taxon>Eukaryota</taxon>
        <taxon>Viridiplantae</taxon>
        <taxon>Streptophyta</taxon>
        <taxon>Embryophyta</taxon>
        <taxon>Tracheophyta</taxon>
        <taxon>Spermatophyta</taxon>
        <taxon>Magnoliopsida</taxon>
        <taxon>eudicotyledons</taxon>
        <taxon>Gunneridae</taxon>
        <taxon>Pentapetalae</taxon>
        <taxon>asterids</taxon>
        <taxon>lamiids</taxon>
        <taxon>Solanales</taxon>
        <taxon>Solanaceae</taxon>
        <taxon>Nicotianoideae</taxon>
        <taxon>Nicotianeae</taxon>
        <taxon>Nicotiana</taxon>
    </lineage>
</organism>
<dbReference type="AlphaFoldDB" id="A0A1U7YZW7"/>
<feature type="region of interest" description="Disordered" evidence="1">
    <location>
        <begin position="233"/>
        <end position="318"/>
    </location>
</feature>
<dbReference type="Pfam" id="PF14111">
    <property type="entry name" value="DUF4283"/>
    <property type="match status" value="1"/>
</dbReference>
<feature type="compositionally biased region" description="Basic and acidic residues" evidence="1">
    <location>
        <begin position="306"/>
        <end position="315"/>
    </location>
</feature>
<feature type="compositionally biased region" description="Polar residues" evidence="1">
    <location>
        <begin position="237"/>
        <end position="269"/>
    </location>
</feature>
<accession>A0A1U7YZW7</accession>
<dbReference type="InterPro" id="IPR025558">
    <property type="entry name" value="DUF4283"/>
</dbReference>
<dbReference type="eggNOG" id="KOG1075">
    <property type="taxonomic scope" value="Eukaryota"/>
</dbReference>
<feature type="region of interest" description="Disordered" evidence="1">
    <location>
        <begin position="1"/>
        <end position="21"/>
    </location>
</feature>
<gene>
    <name evidence="4" type="primary">LOC104249509</name>
</gene>
<dbReference type="PANTHER" id="PTHR31286">
    <property type="entry name" value="GLYCINE-RICH CELL WALL STRUCTURAL PROTEIN 1.8-LIKE"/>
    <property type="match status" value="1"/>
</dbReference>
<feature type="domain" description="DUF4283" evidence="2">
    <location>
        <begin position="45"/>
        <end position="124"/>
    </location>
</feature>
<dbReference type="Proteomes" id="UP000189701">
    <property type="component" value="Unplaced"/>
</dbReference>
<keyword evidence="3" id="KW-1185">Reference proteome</keyword>
<reference evidence="3" key="1">
    <citation type="journal article" date="2013" name="Genome Biol.">
        <title>Reference genomes and transcriptomes of Nicotiana sylvestris and Nicotiana tomentosiformis.</title>
        <authorList>
            <person name="Sierro N."/>
            <person name="Battey J.N."/>
            <person name="Ouadi S."/>
            <person name="Bovet L."/>
            <person name="Goepfert S."/>
            <person name="Bakaher N."/>
            <person name="Peitsch M.C."/>
            <person name="Ivanov N.V."/>
        </authorList>
    </citation>
    <scope>NUCLEOTIDE SEQUENCE [LARGE SCALE GENOMIC DNA]</scope>
</reference>
<dbReference type="KEGG" id="nsy:104249509"/>
<evidence type="ECO:0000259" key="2">
    <source>
        <dbReference type="Pfam" id="PF14111"/>
    </source>
</evidence>
<evidence type="ECO:0000313" key="3">
    <source>
        <dbReference type="Proteomes" id="UP000189701"/>
    </source>
</evidence>
<evidence type="ECO:0000256" key="1">
    <source>
        <dbReference type="SAM" id="MobiDB-lite"/>
    </source>
</evidence>
<proteinExistence type="predicted"/>
<protein>
    <submittedName>
        <fullName evidence="4">Uncharacterized protein LOC104249509</fullName>
    </submittedName>
</protein>
<name>A0A1U7YZW7_NICSY</name>
<dbReference type="PANTHER" id="PTHR31286:SF99">
    <property type="entry name" value="DUF4283 DOMAIN-CONTAINING PROTEIN"/>
    <property type="match status" value="1"/>
</dbReference>
<reference evidence="4" key="2">
    <citation type="submission" date="2025-08" db="UniProtKB">
        <authorList>
            <consortium name="RefSeq"/>
        </authorList>
    </citation>
    <scope>IDENTIFICATION</scope>
    <source>
        <tissue evidence="4">Leaf</tissue>
    </source>
</reference>
<dbReference type="GeneID" id="104249509"/>
<feature type="compositionally biased region" description="Basic and acidic residues" evidence="1">
    <location>
        <begin position="283"/>
        <end position="293"/>
    </location>
</feature>
<evidence type="ECO:0000313" key="4">
    <source>
        <dbReference type="RefSeq" id="XP_009804250.1"/>
    </source>
</evidence>
<sequence length="455" mass="51670">MDHQQEDVMQDLYESPNSKNEGEQLASGVKALQLSNDEKDRLYSTWKYSLIIKLFGKRIMHHYLKVKIQELWKSIKQFPLIDLRSDYFIVKFTKEENMNNVLRNGPWFVNGHFLSVIKWQPNFVAGKAQQTNTIVWIRLPQLPTEYYDGALLKRIGNSIGTLLKIDACTSSTLRGQYARLCTQVPLEEPVTTCIQIDSHLQQIIYEGEVFLCKYYGRMGHTAIRCLHRQRGKRPIPESTQDGQEIAQDSSTLHKQQMVKDNSSEWQTVSFAKRRINTTNQKQRPREAVKEKKLQHSPGIGVSFTTKEQEQEDSKSATHSTTLIAYPSLSSHLASPSGQVDMQVDSPNLHAKIHTLNSPNPSLSKFHSIDTQSSALINLSHIPHNITPAFISQNVTPPSPTPLQNTFTPSTTSHQISNQPHEQLPPPLAHYQLGYATQPLPPFHPPQSWIEQGLQG</sequence>